<dbReference type="AlphaFoldDB" id="A0AAD7GNQ2"/>
<protein>
    <recommendedName>
        <fullName evidence="3">F-box domain-containing protein</fullName>
    </recommendedName>
</protein>
<comment type="caution">
    <text evidence="1">The sequence shown here is derived from an EMBL/GenBank/DDBJ whole genome shotgun (WGS) entry which is preliminary data.</text>
</comment>
<dbReference type="Proteomes" id="UP001221757">
    <property type="component" value="Unassembled WGS sequence"/>
</dbReference>
<name>A0AAD7GNQ2_MYCRO</name>
<evidence type="ECO:0000313" key="2">
    <source>
        <dbReference type="Proteomes" id="UP001221757"/>
    </source>
</evidence>
<dbReference type="SUPFAM" id="SSF52047">
    <property type="entry name" value="RNI-like"/>
    <property type="match status" value="1"/>
</dbReference>
<reference evidence="1" key="1">
    <citation type="submission" date="2023-03" db="EMBL/GenBank/DDBJ databases">
        <title>Massive genome expansion in bonnet fungi (Mycena s.s.) driven by repeated elements and novel gene families across ecological guilds.</title>
        <authorList>
            <consortium name="Lawrence Berkeley National Laboratory"/>
            <person name="Harder C.B."/>
            <person name="Miyauchi S."/>
            <person name="Viragh M."/>
            <person name="Kuo A."/>
            <person name="Thoen E."/>
            <person name="Andreopoulos B."/>
            <person name="Lu D."/>
            <person name="Skrede I."/>
            <person name="Drula E."/>
            <person name="Henrissat B."/>
            <person name="Morin E."/>
            <person name="Kohler A."/>
            <person name="Barry K."/>
            <person name="LaButti K."/>
            <person name="Morin E."/>
            <person name="Salamov A."/>
            <person name="Lipzen A."/>
            <person name="Mereny Z."/>
            <person name="Hegedus B."/>
            <person name="Baldrian P."/>
            <person name="Stursova M."/>
            <person name="Weitz H."/>
            <person name="Taylor A."/>
            <person name="Grigoriev I.V."/>
            <person name="Nagy L.G."/>
            <person name="Martin F."/>
            <person name="Kauserud H."/>
        </authorList>
    </citation>
    <scope>NUCLEOTIDE SEQUENCE</scope>
    <source>
        <strain evidence="1">CBHHK067</strain>
    </source>
</reference>
<evidence type="ECO:0000313" key="1">
    <source>
        <dbReference type="EMBL" id="KAJ7697669.1"/>
    </source>
</evidence>
<dbReference type="EMBL" id="JARKIE010000029">
    <property type="protein sequence ID" value="KAJ7697669.1"/>
    <property type="molecule type" value="Genomic_DNA"/>
</dbReference>
<proteinExistence type="predicted"/>
<keyword evidence="2" id="KW-1185">Reference proteome</keyword>
<evidence type="ECO:0008006" key="3">
    <source>
        <dbReference type="Google" id="ProtNLM"/>
    </source>
</evidence>
<organism evidence="1 2">
    <name type="scientific">Mycena rosella</name>
    <name type="common">Pink bonnet</name>
    <name type="synonym">Agaricus rosellus</name>
    <dbReference type="NCBI Taxonomy" id="1033263"/>
    <lineage>
        <taxon>Eukaryota</taxon>
        <taxon>Fungi</taxon>
        <taxon>Dikarya</taxon>
        <taxon>Basidiomycota</taxon>
        <taxon>Agaricomycotina</taxon>
        <taxon>Agaricomycetes</taxon>
        <taxon>Agaricomycetidae</taxon>
        <taxon>Agaricales</taxon>
        <taxon>Marasmiineae</taxon>
        <taxon>Mycenaceae</taxon>
        <taxon>Mycena</taxon>
    </lineage>
</organism>
<sequence length="259" mass="28807">MNPRSWRLPAVRLGVISVTWAQIFRIWHSTRACWGTRSLSCLVLKDTRGTQLFTAMSGNLPQELVDLIVDHFVDLIGPTPEVRAKSLRMCALTARSFVRPCQIHLFSRVYLSIGRDSKLDASMPRKLSTLLLSSPHFGAYIRTLTLDGLSDPECLSHILCSLPNLEKIDARSQGNAPQAWRFAPAAVPASFLVACAAPSLRCIALHGYFFKDARELEALLWNAPNLKELALWSVRFEQNSPPRPPVPSPGRVPVVLDSL</sequence>
<accession>A0AAD7GNQ2</accession>
<gene>
    <name evidence="1" type="ORF">B0H17DRAFT_355808</name>
</gene>